<dbReference type="InterPro" id="IPR045385">
    <property type="entry name" value="DUF6526"/>
</dbReference>
<dbReference type="AlphaFoldDB" id="A0A0P6W691"/>
<keyword evidence="1" id="KW-0472">Membrane</keyword>
<keyword evidence="1" id="KW-0812">Transmembrane</keyword>
<evidence type="ECO:0000313" key="2">
    <source>
        <dbReference type="EMBL" id="KPL60460.1"/>
    </source>
</evidence>
<comment type="caution">
    <text evidence="2">The sequence shown here is derived from an EMBL/GenBank/DDBJ whole genome shotgun (WGS) entry which is preliminary data.</text>
</comment>
<sequence>MKQQNYENHSKIDPVFHVGIALLSLITLILTIIFFVKNVGTETLLSFIVLLVVITLILVGVRLRTYALQVQDRVIRTEENFRYYRLTGNELDGRLSLKQIIALRFAPNEEFPALVERTMVENLTPNDIKKAVQNWRTDHHRV</sequence>
<evidence type="ECO:0000313" key="3">
    <source>
        <dbReference type="Proteomes" id="UP000050398"/>
    </source>
</evidence>
<keyword evidence="1" id="KW-1133">Transmembrane helix</keyword>
<dbReference type="Proteomes" id="UP000050398">
    <property type="component" value="Unassembled WGS sequence"/>
</dbReference>
<feature type="transmembrane region" description="Helical" evidence="1">
    <location>
        <begin position="12"/>
        <end position="37"/>
    </location>
</feature>
<organism evidence="2 3">
    <name type="scientific">Rossellomorea vietnamensis</name>
    <dbReference type="NCBI Taxonomy" id="218284"/>
    <lineage>
        <taxon>Bacteria</taxon>
        <taxon>Bacillati</taxon>
        <taxon>Bacillota</taxon>
        <taxon>Bacilli</taxon>
        <taxon>Bacillales</taxon>
        <taxon>Bacillaceae</taxon>
        <taxon>Rossellomorea</taxon>
    </lineage>
</organism>
<dbReference type="PATRIC" id="fig|218284.4.peg.2072"/>
<dbReference type="OrthoDB" id="765463at2"/>
<evidence type="ECO:0000256" key="1">
    <source>
        <dbReference type="SAM" id="Phobius"/>
    </source>
</evidence>
<dbReference type="eggNOG" id="ENOG5032T87">
    <property type="taxonomic scope" value="Bacteria"/>
</dbReference>
<accession>A0A0P6W691</accession>
<reference evidence="2 3" key="1">
    <citation type="submission" date="2015-08" db="EMBL/GenBank/DDBJ databases">
        <title>Draft Genome Sequence of Bacillus vietnamensis UCD-SED5.</title>
        <authorList>
            <person name="Lee R.D."/>
            <person name="Jospin G."/>
            <person name="Lang J.M."/>
            <person name="Coil D.A."/>
            <person name="Eisen J.A."/>
        </authorList>
    </citation>
    <scope>NUCLEOTIDE SEQUENCE [LARGE SCALE GENOMIC DNA]</scope>
    <source>
        <strain evidence="2 3">UCD-SED5</strain>
    </source>
</reference>
<protein>
    <submittedName>
        <fullName evidence="2">Uncharacterized protein</fullName>
    </submittedName>
</protein>
<proteinExistence type="predicted"/>
<dbReference type="RefSeq" id="WP_060671368.1">
    <property type="nucleotide sequence ID" value="NZ_LIXZ01000003.1"/>
</dbReference>
<dbReference type="Pfam" id="PF20136">
    <property type="entry name" value="DUF6526"/>
    <property type="match status" value="1"/>
</dbReference>
<feature type="transmembrane region" description="Helical" evidence="1">
    <location>
        <begin position="43"/>
        <end position="63"/>
    </location>
</feature>
<gene>
    <name evidence="2" type="ORF">AM506_04830</name>
</gene>
<dbReference type="EMBL" id="LIXZ01000003">
    <property type="protein sequence ID" value="KPL60460.1"/>
    <property type="molecule type" value="Genomic_DNA"/>
</dbReference>
<name>A0A0P6W691_9BACI</name>